<organism evidence="5 6">
    <name type="scientific">Sander lucioperca</name>
    <name type="common">Pike-perch</name>
    <name type="synonym">Perca lucioperca</name>
    <dbReference type="NCBI Taxonomy" id="283035"/>
    <lineage>
        <taxon>Eukaryota</taxon>
        <taxon>Metazoa</taxon>
        <taxon>Chordata</taxon>
        <taxon>Craniata</taxon>
        <taxon>Vertebrata</taxon>
        <taxon>Euteleostomi</taxon>
        <taxon>Actinopterygii</taxon>
        <taxon>Neopterygii</taxon>
        <taxon>Teleostei</taxon>
        <taxon>Neoteleostei</taxon>
        <taxon>Acanthomorphata</taxon>
        <taxon>Eupercaria</taxon>
        <taxon>Perciformes</taxon>
        <taxon>Percoidei</taxon>
        <taxon>Percidae</taxon>
        <taxon>Luciopercinae</taxon>
        <taxon>Sander</taxon>
    </lineage>
</organism>
<dbReference type="PANTHER" id="PTHR44324">
    <property type="entry name" value="WD40 REPEAT DOMAIN 95"/>
    <property type="match status" value="1"/>
</dbReference>
<accession>A0A8C9XMF4</accession>
<keyword evidence="2" id="KW-0677">Repeat</keyword>
<dbReference type="PROSITE" id="PS50294">
    <property type="entry name" value="WD_REPEATS_REGION"/>
    <property type="match status" value="2"/>
</dbReference>
<evidence type="ECO:0000256" key="3">
    <source>
        <dbReference type="PROSITE-ProRule" id="PRU00221"/>
    </source>
</evidence>
<evidence type="ECO:0000256" key="4">
    <source>
        <dbReference type="SAM" id="MobiDB-lite"/>
    </source>
</evidence>
<reference evidence="5" key="2">
    <citation type="submission" date="2025-09" db="UniProtKB">
        <authorList>
            <consortium name="Ensembl"/>
        </authorList>
    </citation>
    <scope>IDENTIFICATION</scope>
</reference>
<dbReference type="InterPro" id="IPR051242">
    <property type="entry name" value="WD-EF-hand_domain"/>
</dbReference>
<feature type="region of interest" description="Disordered" evidence="4">
    <location>
        <begin position="558"/>
        <end position="594"/>
    </location>
</feature>
<protein>
    <recommendedName>
        <fullName evidence="1">WD repeat-containing protein on Y chromosome</fullName>
    </recommendedName>
</protein>
<dbReference type="SUPFAM" id="SSF50978">
    <property type="entry name" value="WD40 repeat-like"/>
    <property type="match status" value="2"/>
</dbReference>
<feature type="repeat" description="WD" evidence="3">
    <location>
        <begin position="294"/>
        <end position="326"/>
    </location>
</feature>
<dbReference type="Ensembl" id="ENSSLUT00000011700.1">
    <property type="protein sequence ID" value="ENSSLUP00000011306.1"/>
    <property type="gene ID" value="ENSSLUG00000005396.1"/>
</dbReference>
<name>A0A8C9XMF4_SANLU</name>
<feature type="region of interest" description="Disordered" evidence="4">
    <location>
        <begin position="869"/>
        <end position="898"/>
    </location>
</feature>
<keyword evidence="6" id="KW-1185">Reference proteome</keyword>
<dbReference type="InterPro" id="IPR015943">
    <property type="entry name" value="WD40/YVTN_repeat-like_dom_sf"/>
</dbReference>
<dbReference type="InterPro" id="IPR036322">
    <property type="entry name" value="WD40_repeat_dom_sf"/>
</dbReference>
<feature type="compositionally biased region" description="Polar residues" evidence="4">
    <location>
        <begin position="869"/>
        <end position="878"/>
    </location>
</feature>
<dbReference type="Gene3D" id="2.130.10.10">
    <property type="entry name" value="YVTN repeat-like/Quinoprotein amine dehydrogenase"/>
    <property type="match status" value="3"/>
</dbReference>
<dbReference type="PROSITE" id="PS50082">
    <property type="entry name" value="WD_REPEATS_2"/>
    <property type="match status" value="3"/>
</dbReference>
<evidence type="ECO:0000256" key="2">
    <source>
        <dbReference type="ARBA" id="ARBA00022737"/>
    </source>
</evidence>
<evidence type="ECO:0000313" key="6">
    <source>
        <dbReference type="Proteomes" id="UP000694568"/>
    </source>
</evidence>
<feature type="repeat" description="WD" evidence="3">
    <location>
        <begin position="434"/>
        <end position="466"/>
    </location>
</feature>
<keyword evidence="3" id="KW-0853">WD repeat</keyword>
<dbReference type="PANTHER" id="PTHR44324:SF6">
    <property type="entry name" value="EF-HAND CALCIUM BINDING DOMAIN 8"/>
    <property type="match status" value="1"/>
</dbReference>
<proteinExistence type="predicted"/>
<dbReference type="InterPro" id="IPR001680">
    <property type="entry name" value="WD40_rpt"/>
</dbReference>
<dbReference type="Proteomes" id="UP000694568">
    <property type="component" value="Unplaced"/>
</dbReference>
<feature type="region of interest" description="Disordered" evidence="4">
    <location>
        <begin position="978"/>
        <end position="1000"/>
    </location>
</feature>
<dbReference type="GeneTree" id="ENSGT00940000168052"/>
<reference evidence="5" key="1">
    <citation type="submission" date="2025-08" db="UniProtKB">
        <authorList>
            <consortium name="Ensembl"/>
        </authorList>
    </citation>
    <scope>IDENTIFICATION</scope>
</reference>
<feature type="compositionally biased region" description="Low complexity" evidence="4">
    <location>
        <begin position="883"/>
        <end position="895"/>
    </location>
</feature>
<sequence>MISVDHHGAIVRLIHRPFENVREPDCSGSEVLLGQTSVYQKGQYLSITSNGILNFWPDSFDTPYPVHLYKKENALPFSHNKKMHVNDMVYIRELKQLAISTSDRELIFYRCNEFPNLFSTSHSLIVEDNIVKTMNYWSDGTKAVFSFGDVKGFLSVFISYNVHENGLFFKDAYEKISLQDYPTVYVSTLLKNTSKDFLCVKVNIFNDICSQIQYFPSLSSFAICGSSSETMVLASLPKTSTTKLTKKVFESRGHMEFFTCVEYSPASGYLLTGGTDALLRVWFPHKTLSCIQELKGHVKPITHLMLNPREKVFVSLSQDHNVRVWSEAAMICLQSFKIKEMMQSPISSVCYNTYNNELVLANTDIGKYLGRGTDVFKDALTSHDKPLCCALYHSIFKQVVSVCQNGVVTVWDILTGTAVMQFKVTPDQHVGHVAISFDGLNRKLITISQDGKVKLWNFNNGTELAILPVIVQSEVTGIVCVDDRVFVSGRNSKIIYDLDIHGYDNRFLKHDYLDDISSMDVHGNTLITASSNGNIVIWEADTGEVLYWINASKSARTNMADKKTQGQTGTLPGDKRPKHVRGTGNRPLHSKSLNGNETAVIDTPLIKCLKTREVSVDTATLLTSSDGNIYAWSVNSKGGLIGKFRAVNDEGAVITTMSTDPNEQILLTGDNTGKIYQWDIQAFGFKKQANKGPFEDINGWRVSLCPPPLLRSWQSHDTGVVSVQCNPTCEKIITAGNHNVCLWENTGTHIGLFGKDQWGASQISLEENADQEETGRPGTAKTSNFQLACPEARTPSPAEPPIPSFEDLYNRIDEFLRPKKPKLTDDQIDRLYRRMKNIKPRRDFIKRDQLQFEFEESFKSPENQFFSEVHQGSKNTSTPRPPNTTQTTGCTNDTNSLANMQQSDGAVKKGTESTSKQVHFPPISETVQLTGSQFKPHPPLIRGGTALNQSSSRTAFLDQTMSKYGRVLKIQQRDTLKGSVLPPCQPNALPARKTSPHMQLDQTRSKYGRVLKPQSTDTLKGSVLTPVPPNALPGVEGSMQTPEHIHLPPILDKVQRTHHQTLSNIQQRDTIKGIVLPPCQPNALPARKTSPHMQLDQTRSKYGRVLKTQSTDTLKGSVLTPVPPNALPAMKTLPHMQLSASTVKQGSKNTSNLQERH</sequence>
<dbReference type="Pfam" id="PF00400">
    <property type="entry name" value="WD40"/>
    <property type="match status" value="3"/>
</dbReference>
<evidence type="ECO:0000313" key="5">
    <source>
        <dbReference type="Ensembl" id="ENSSLUP00000011306.1"/>
    </source>
</evidence>
<evidence type="ECO:0000256" key="1">
    <source>
        <dbReference type="ARBA" id="ARBA00014901"/>
    </source>
</evidence>
<feature type="repeat" description="WD" evidence="3">
    <location>
        <begin position="251"/>
        <end position="282"/>
    </location>
</feature>
<dbReference type="SMART" id="SM00320">
    <property type="entry name" value="WD40"/>
    <property type="match status" value="7"/>
</dbReference>
<dbReference type="AlphaFoldDB" id="A0A8C9XMF4"/>